<evidence type="ECO:0000313" key="6">
    <source>
        <dbReference type="Proteomes" id="UP000054481"/>
    </source>
</evidence>
<proteinExistence type="predicted"/>
<dbReference type="Gene3D" id="4.10.240.10">
    <property type="entry name" value="Zn(2)-C6 fungal-type DNA-binding domain"/>
    <property type="match status" value="1"/>
</dbReference>
<protein>
    <recommendedName>
        <fullName evidence="4">Zn(2)-C6 fungal-type domain-containing protein</fullName>
    </recommendedName>
</protein>
<evidence type="ECO:0000259" key="4">
    <source>
        <dbReference type="PROSITE" id="PS50048"/>
    </source>
</evidence>
<evidence type="ECO:0000256" key="1">
    <source>
        <dbReference type="ARBA" id="ARBA00004123"/>
    </source>
</evidence>
<evidence type="ECO:0000313" key="5">
    <source>
        <dbReference type="EMBL" id="KJZ77008.1"/>
    </source>
</evidence>
<dbReference type="SMART" id="SM00066">
    <property type="entry name" value="GAL4"/>
    <property type="match status" value="1"/>
</dbReference>
<dbReference type="Pfam" id="PF00172">
    <property type="entry name" value="Zn_clus"/>
    <property type="match status" value="1"/>
</dbReference>
<feature type="compositionally biased region" description="Low complexity" evidence="3">
    <location>
        <begin position="135"/>
        <end position="146"/>
    </location>
</feature>
<dbReference type="SUPFAM" id="SSF57701">
    <property type="entry name" value="Zn2/Cys6 DNA-binding domain"/>
    <property type="match status" value="1"/>
</dbReference>
<keyword evidence="2" id="KW-0539">Nucleus</keyword>
<dbReference type="InterPro" id="IPR021858">
    <property type="entry name" value="Fun_TF"/>
</dbReference>
<sequence>MSLFKQLMANTKSRSSGGCWTCRVRRKKCAENRPVCDTCKALDITCHFEEEKPDWMDGGPKQRDMAEVIKAEVKKQASQRRDRKYLEILERGTKLVTLNDDGDVPMSNAVVRMDRDGPSANSDTDRSPSSHETNSTPPSSQTAASPPELPWHIQNFQRNDVPDPVADGDLRFLMIYLDYVFPYLFPHYRPSLLEGGRFWILDSIHSNKSVYHTTISLASSFFAITLAGREGGHEECVSAAIRKLDSQLELGLKELRKEMSALNASKAGFDIPRGLVVMQSIVQMLLFEVATSNKDNWRMHLDAAVALFLQILPNPENWGQTLSDLQTPHWPPQSLGDRRPWSTSQAALRFFSATLLYLDVVSSATLGDAPRLRQYQMTVIPGCPSMEHETASLPAGPLFLEDFFGLPNWVIQVLGDVAALDAWKQMQIQAGTLSGDELAARGQVLGDPIKGGLEMLNQFPDGYRFAPAALPVLVADPVTGSEHRQEPEFKIIWLLAIQSYLKIVILGWQPTHPEIRCSVAKATERLSRFPAGSCLRALAWPLCVCGCLSPAEDEDTYRAVGERLGPLKIFGTVNEALEIMEAVWSQRDGLDETWTLSNCLNILGHGVLLI</sequence>
<name>A0A0F7ZVQ2_9HYPO</name>
<organism evidence="5 6">
    <name type="scientific">Hirsutella minnesotensis 3608</name>
    <dbReference type="NCBI Taxonomy" id="1043627"/>
    <lineage>
        <taxon>Eukaryota</taxon>
        <taxon>Fungi</taxon>
        <taxon>Dikarya</taxon>
        <taxon>Ascomycota</taxon>
        <taxon>Pezizomycotina</taxon>
        <taxon>Sordariomycetes</taxon>
        <taxon>Hypocreomycetidae</taxon>
        <taxon>Hypocreales</taxon>
        <taxon>Ophiocordycipitaceae</taxon>
        <taxon>Hirsutella</taxon>
    </lineage>
</organism>
<keyword evidence="6" id="KW-1185">Reference proteome</keyword>
<dbReference type="AlphaFoldDB" id="A0A0F7ZVQ2"/>
<dbReference type="PANTHER" id="PTHR37534:SF20">
    <property type="entry name" value="PRO1A C6 ZINK-FINGER PROTEIN"/>
    <property type="match status" value="1"/>
</dbReference>
<gene>
    <name evidence="5" type="ORF">HIM_03329</name>
</gene>
<evidence type="ECO:0000256" key="3">
    <source>
        <dbReference type="SAM" id="MobiDB-lite"/>
    </source>
</evidence>
<dbReference type="Proteomes" id="UP000054481">
    <property type="component" value="Unassembled WGS sequence"/>
</dbReference>
<dbReference type="PROSITE" id="PS00463">
    <property type="entry name" value="ZN2_CY6_FUNGAL_1"/>
    <property type="match status" value="1"/>
</dbReference>
<dbReference type="OrthoDB" id="5213892at2759"/>
<dbReference type="InterPro" id="IPR036864">
    <property type="entry name" value="Zn2-C6_fun-type_DNA-bd_sf"/>
</dbReference>
<dbReference type="InterPro" id="IPR001138">
    <property type="entry name" value="Zn2Cys6_DnaBD"/>
</dbReference>
<feature type="region of interest" description="Disordered" evidence="3">
    <location>
        <begin position="98"/>
        <end position="147"/>
    </location>
</feature>
<dbReference type="EMBL" id="KQ030508">
    <property type="protein sequence ID" value="KJZ77008.1"/>
    <property type="molecule type" value="Genomic_DNA"/>
</dbReference>
<evidence type="ECO:0000256" key="2">
    <source>
        <dbReference type="ARBA" id="ARBA00023242"/>
    </source>
</evidence>
<dbReference type="PROSITE" id="PS50048">
    <property type="entry name" value="ZN2_CY6_FUNGAL_2"/>
    <property type="match status" value="1"/>
</dbReference>
<accession>A0A0F7ZVQ2</accession>
<feature type="domain" description="Zn(2)-C6 fungal-type" evidence="4">
    <location>
        <begin position="18"/>
        <end position="48"/>
    </location>
</feature>
<feature type="compositionally biased region" description="Basic and acidic residues" evidence="3">
    <location>
        <begin position="112"/>
        <end position="129"/>
    </location>
</feature>
<dbReference type="Pfam" id="PF11951">
    <property type="entry name" value="Fungal_trans_2"/>
    <property type="match status" value="1"/>
</dbReference>
<dbReference type="PANTHER" id="PTHR37534">
    <property type="entry name" value="TRANSCRIPTIONAL ACTIVATOR PROTEIN UGA3"/>
    <property type="match status" value="1"/>
</dbReference>
<dbReference type="CDD" id="cd00067">
    <property type="entry name" value="GAL4"/>
    <property type="match status" value="1"/>
</dbReference>
<dbReference type="GO" id="GO:0000981">
    <property type="term" value="F:DNA-binding transcription factor activity, RNA polymerase II-specific"/>
    <property type="evidence" value="ECO:0007669"/>
    <property type="project" value="InterPro"/>
</dbReference>
<comment type="subcellular location">
    <subcellularLocation>
        <location evidence="1">Nucleus</location>
    </subcellularLocation>
</comment>
<reference evidence="5 6" key="1">
    <citation type="journal article" date="2014" name="Genome Biol. Evol.">
        <title>Comparative genomics and transcriptomics analyses reveal divergent lifestyle features of nematode endoparasitic fungus Hirsutella minnesotensis.</title>
        <authorList>
            <person name="Lai Y."/>
            <person name="Liu K."/>
            <person name="Zhang X."/>
            <person name="Zhang X."/>
            <person name="Li K."/>
            <person name="Wang N."/>
            <person name="Shu C."/>
            <person name="Wu Y."/>
            <person name="Wang C."/>
            <person name="Bushley K.E."/>
            <person name="Xiang M."/>
            <person name="Liu X."/>
        </authorList>
    </citation>
    <scope>NUCLEOTIDE SEQUENCE [LARGE SCALE GENOMIC DNA]</scope>
    <source>
        <strain evidence="5 6">3608</strain>
    </source>
</reference>
<dbReference type="GO" id="GO:0008270">
    <property type="term" value="F:zinc ion binding"/>
    <property type="evidence" value="ECO:0007669"/>
    <property type="project" value="InterPro"/>
</dbReference>
<dbReference type="GO" id="GO:0005634">
    <property type="term" value="C:nucleus"/>
    <property type="evidence" value="ECO:0007669"/>
    <property type="project" value="UniProtKB-SubCell"/>
</dbReference>